<dbReference type="InterPro" id="IPR043129">
    <property type="entry name" value="ATPase_NBD"/>
</dbReference>
<accession>A0A2Y9BJM3</accession>
<dbReference type="PANTHER" id="PTHR18964:SF165">
    <property type="entry name" value="BETA-GLUCOSIDE KINASE"/>
    <property type="match status" value="1"/>
</dbReference>
<dbReference type="Proteomes" id="UP000245845">
    <property type="component" value="Unassembled WGS sequence"/>
</dbReference>
<name>A0A2Y9BJM3_9FIRM</name>
<keyword evidence="2" id="KW-0418">Kinase</keyword>
<keyword evidence="2" id="KW-0808">Transferase</keyword>
<dbReference type="GO" id="GO:0016301">
    <property type="term" value="F:kinase activity"/>
    <property type="evidence" value="ECO:0007669"/>
    <property type="project" value="UniProtKB-KW"/>
</dbReference>
<evidence type="ECO:0000256" key="1">
    <source>
        <dbReference type="ARBA" id="ARBA00006479"/>
    </source>
</evidence>
<comment type="similarity">
    <text evidence="1">Belongs to the ROK (NagC/XylR) family.</text>
</comment>
<dbReference type="EMBL" id="QGDL01000014">
    <property type="protein sequence ID" value="PWJ23406.1"/>
    <property type="molecule type" value="Genomic_DNA"/>
</dbReference>
<dbReference type="Pfam" id="PF00480">
    <property type="entry name" value="ROK"/>
    <property type="match status" value="1"/>
</dbReference>
<dbReference type="AlphaFoldDB" id="A0A2Y9BJM3"/>
<evidence type="ECO:0000313" key="2">
    <source>
        <dbReference type="EMBL" id="PWJ23406.1"/>
    </source>
</evidence>
<evidence type="ECO:0000313" key="3">
    <source>
        <dbReference type="Proteomes" id="UP000245845"/>
    </source>
</evidence>
<sequence>MALQKADKETAVEKYISIDIGGTAIKYGIINENGRILERREMRTEAEKGGPAILEKAVGIVNELKGRDAQEAGEISGICISTAGMVDTEKGEIFYAAPLIPNYAGTKFKAVMEKKFGIPCEVENDVNCAGLAESMSGSARNSSSTLMLTIGTGIGGCIVLDNKVFHGFSNSACEVGYMHMFDSDFQTLGAASILSNKVAERKGEPLQKWSGYHIFEEAKAGDETCIQAIAEMVDILGRGIANICYVLNPQTVVLGGGIMAQEEYLKGKIQGAVAGYLVPSIARCTTITFAKHRNDAGMLGAFYHFMEKHGKYRRR</sequence>
<dbReference type="SUPFAM" id="SSF53067">
    <property type="entry name" value="Actin-like ATPase domain"/>
    <property type="match status" value="1"/>
</dbReference>
<organism evidence="2 3">
    <name type="scientific">Faecalicatena orotica</name>
    <dbReference type="NCBI Taxonomy" id="1544"/>
    <lineage>
        <taxon>Bacteria</taxon>
        <taxon>Bacillati</taxon>
        <taxon>Bacillota</taxon>
        <taxon>Clostridia</taxon>
        <taxon>Lachnospirales</taxon>
        <taxon>Lachnospiraceae</taxon>
        <taxon>Faecalicatena</taxon>
    </lineage>
</organism>
<dbReference type="Gene3D" id="3.30.420.40">
    <property type="match status" value="2"/>
</dbReference>
<gene>
    <name evidence="2" type="ORF">A8806_11431</name>
</gene>
<dbReference type="InterPro" id="IPR000600">
    <property type="entry name" value="ROK"/>
</dbReference>
<dbReference type="PANTHER" id="PTHR18964">
    <property type="entry name" value="ROK (REPRESSOR, ORF, KINASE) FAMILY"/>
    <property type="match status" value="1"/>
</dbReference>
<proteinExistence type="inferred from homology"/>
<dbReference type="CDD" id="cd24068">
    <property type="entry name" value="ASKHA_NBD_ROK_FnNanK-like"/>
    <property type="match status" value="1"/>
</dbReference>
<comment type="caution">
    <text evidence="2">The sequence shown here is derived from an EMBL/GenBank/DDBJ whole genome shotgun (WGS) entry which is preliminary data.</text>
</comment>
<keyword evidence="3" id="KW-1185">Reference proteome</keyword>
<protein>
    <submittedName>
        <fullName evidence="2">Putative NBD/HSP70 family sugar kinase</fullName>
    </submittedName>
</protein>
<reference evidence="2 3" key="1">
    <citation type="submission" date="2018-05" db="EMBL/GenBank/DDBJ databases">
        <title>The Hungate 1000. A catalogue of reference genomes from the rumen microbiome.</title>
        <authorList>
            <person name="Kelly W."/>
        </authorList>
    </citation>
    <scope>NUCLEOTIDE SEQUENCE [LARGE SCALE GENOMIC DNA]</scope>
    <source>
        <strain evidence="2 3">NLAE-zl-C242</strain>
    </source>
</reference>